<evidence type="ECO:0000313" key="2">
    <source>
        <dbReference type="Proteomes" id="UP000244527"/>
    </source>
</evidence>
<accession>A0A2S1L8M1</accession>
<evidence type="ECO:0000313" key="1">
    <source>
        <dbReference type="EMBL" id="AWG20054.1"/>
    </source>
</evidence>
<reference evidence="1 2" key="1">
    <citation type="submission" date="2017-04" db="EMBL/GenBank/DDBJ databases">
        <title>Compelte genome sequence of WV33.</title>
        <authorList>
            <person name="Lee P.C."/>
        </authorList>
    </citation>
    <scope>NUCLEOTIDE SEQUENCE [LARGE SCALE GENOMIC DNA]</scope>
    <source>
        <strain evidence="1 2">WV33</strain>
    </source>
</reference>
<dbReference type="EMBL" id="CP020918">
    <property type="protein sequence ID" value="AWG20054.1"/>
    <property type="molecule type" value="Genomic_DNA"/>
</dbReference>
<evidence type="ECO:0008006" key="3">
    <source>
        <dbReference type="Google" id="ProtNLM"/>
    </source>
</evidence>
<proteinExistence type="predicted"/>
<organism evidence="1 2">
    <name type="scientific">Flavobacterium faecale</name>
    <dbReference type="NCBI Taxonomy" id="1355330"/>
    <lineage>
        <taxon>Bacteria</taxon>
        <taxon>Pseudomonadati</taxon>
        <taxon>Bacteroidota</taxon>
        <taxon>Flavobacteriia</taxon>
        <taxon>Flavobacteriales</taxon>
        <taxon>Flavobacteriaceae</taxon>
        <taxon>Flavobacterium</taxon>
    </lineage>
</organism>
<dbReference type="AlphaFoldDB" id="A0A2S1L8M1"/>
<gene>
    <name evidence="1" type="ORF">FFWV33_00220</name>
</gene>
<sequence>MGYFKISKVLFIVIVNTFCVNAQKVLAFLGAGQNINTSFDNNGYLNLSTGVQYNLEGFIKPEIEMRFFFGSLQNNTTYDIIDPSLRSKDVFTNLQAFNWSITPNFSVSIDEDDYWYLAVKPKYNYAEIKATDRVILYQGSKIIRSEEIRKGVSRSFGLNLGVIGKLWSESFDSILLSVFMDNINFNKVVKKTKEIDVDTKYNLGFEVTYYFSFRKKK</sequence>
<protein>
    <recommendedName>
        <fullName evidence="3">Outer membrane protein beta-barrel domain-containing protein</fullName>
    </recommendedName>
</protein>
<dbReference type="KEGG" id="ffa:FFWV33_00220"/>
<keyword evidence="2" id="KW-1185">Reference proteome</keyword>
<name>A0A2S1L8M1_9FLAO</name>
<dbReference type="Proteomes" id="UP000244527">
    <property type="component" value="Chromosome"/>
</dbReference>